<evidence type="ECO:0000256" key="3">
    <source>
        <dbReference type="SAM" id="Phobius"/>
    </source>
</evidence>
<accession>A0ABR6VZV6</accession>
<proteinExistence type="predicted"/>
<evidence type="ECO:0000313" key="4">
    <source>
        <dbReference type="EMBL" id="MBC3789819.1"/>
    </source>
</evidence>
<keyword evidence="1" id="KW-0175">Coiled coil</keyword>
<keyword evidence="3" id="KW-0472">Membrane</keyword>
<comment type="caution">
    <text evidence="4">The sequence shown here is derived from an EMBL/GenBank/DDBJ whole genome shotgun (WGS) entry which is preliminary data.</text>
</comment>
<keyword evidence="5" id="KW-1185">Reference proteome</keyword>
<feature type="coiled-coil region" evidence="1">
    <location>
        <begin position="301"/>
        <end position="355"/>
    </location>
</feature>
<feature type="compositionally biased region" description="Polar residues" evidence="2">
    <location>
        <begin position="714"/>
        <end position="730"/>
    </location>
</feature>
<keyword evidence="3" id="KW-0812">Transmembrane</keyword>
<dbReference type="PANTHER" id="PTHR32309">
    <property type="entry name" value="TYROSINE-PROTEIN KINASE"/>
    <property type="match status" value="1"/>
</dbReference>
<feature type="region of interest" description="Disordered" evidence="2">
    <location>
        <begin position="709"/>
        <end position="730"/>
    </location>
</feature>
<name>A0ABR6VZV6_9BACT</name>
<dbReference type="PANTHER" id="PTHR32309:SF13">
    <property type="entry name" value="FERRIC ENTEROBACTIN TRANSPORT PROTEIN FEPE"/>
    <property type="match status" value="1"/>
</dbReference>
<feature type="transmembrane region" description="Helical" evidence="3">
    <location>
        <begin position="470"/>
        <end position="492"/>
    </location>
</feature>
<dbReference type="RefSeq" id="WP_186735335.1">
    <property type="nucleotide sequence ID" value="NZ_VFIA01000002.1"/>
</dbReference>
<reference evidence="4 5" key="1">
    <citation type="submission" date="2019-06" db="EMBL/GenBank/DDBJ databases">
        <title>Spirosoma utsteinense sp. nov. isolated from Antarctic ice-free soils.</title>
        <authorList>
            <person name="Tahon G."/>
        </authorList>
    </citation>
    <scope>NUCLEOTIDE SEQUENCE [LARGE SCALE GENOMIC DNA]</scope>
    <source>
        <strain evidence="4 5">LMG 31447</strain>
    </source>
</reference>
<protein>
    <recommendedName>
        <fullName evidence="6">Lipopolysaccharide biosynthesis protein</fullName>
    </recommendedName>
</protein>
<dbReference type="EMBL" id="VFIA01000002">
    <property type="protein sequence ID" value="MBC3789819.1"/>
    <property type="molecule type" value="Genomic_DNA"/>
</dbReference>
<sequence length="730" mass="81359">MTLDAFLRLLKQNLIWFILFPCVTAGVALYMTRNEPSVYKSEATLYTGLASGYSLMSDRQGNLPDRSSSAFDNLLTTLNSKETLLQVGISLLTDHLRLQQPDSLVLGTAGFEQLEKEVPLDLRLQLIEHGDDPVSLRRTLDSLSKTQSDNPIKKLLLTSNTYYSIQRIGANLQATARKNTNDVLLMEYESDDPAVTQQTLTYAIDILNKRYSLFKTSETNSVVGYYEIKLKKAKEALDRAEGNLRAFSIRNKVLDYDEEARTVASSREALNGEYNQELGRRNAAKAAVDALTQRMGQQGGVRAANNDIGEKQKRLTDAENKLANARAYGQPKNVLVRLQATVAQLSEDLKVSAQKYDAATNSAESVPQQTISTDLLAKNLEYEESSARLKLYQKRMSDYQAKTNAYGPLGSQLRQLNRELGVAEKEYLALLQSVDQSRTRRQDVAVGGTLEVLDAPDFPLVPKGSKRTQLIIVALGVGLFLALLLTALRFWLDKGIHSPEQGESMIGMPIAAVFPTVTKPGVFSKATLGAQSMFEQLVNAINIEIAQITTKVYPPVITVFSIRSKQGKSWVVDGLNKLYSDANLQVACCYPRQTGKEQRELKNGVTYFPYTVRPDFMNVTSVEYLIDAEQGFEATQYDRIMLELPALVNNQIPVYLLKNSAMSLLVVSANSPWSRIEKQLLSLYVRVTKQPILTVLNRVEENYIDMPGRADAKQASSNPDRSFQVQRNAL</sequence>
<dbReference type="InterPro" id="IPR050445">
    <property type="entry name" value="Bact_polysacc_biosynth/exp"/>
</dbReference>
<evidence type="ECO:0000256" key="1">
    <source>
        <dbReference type="SAM" id="Coils"/>
    </source>
</evidence>
<feature type="transmembrane region" description="Helical" evidence="3">
    <location>
        <begin position="14"/>
        <end position="32"/>
    </location>
</feature>
<feature type="coiled-coil region" evidence="1">
    <location>
        <begin position="382"/>
        <end position="433"/>
    </location>
</feature>
<gene>
    <name evidence="4" type="ORF">FH603_302</name>
</gene>
<evidence type="ECO:0008006" key="6">
    <source>
        <dbReference type="Google" id="ProtNLM"/>
    </source>
</evidence>
<keyword evidence="3" id="KW-1133">Transmembrane helix</keyword>
<evidence type="ECO:0000313" key="5">
    <source>
        <dbReference type="Proteomes" id="UP000700732"/>
    </source>
</evidence>
<dbReference type="Proteomes" id="UP000700732">
    <property type="component" value="Unassembled WGS sequence"/>
</dbReference>
<evidence type="ECO:0000256" key="2">
    <source>
        <dbReference type="SAM" id="MobiDB-lite"/>
    </source>
</evidence>
<organism evidence="4 5">
    <name type="scientific">Spirosoma utsteinense</name>
    <dbReference type="NCBI Taxonomy" id="2585773"/>
    <lineage>
        <taxon>Bacteria</taxon>
        <taxon>Pseudomonadati</taxon>
        <taxon>Bacteroidota</taxon>
        <taxon>Cytophagia</taxon>
        <taxon>Cytophagales</taxon>
        <taxon>Cytophagaceae</taxon>
        <taxon>Spirosoma</taxon>
    </lineage>
</organism>